<evidence type="ECO:0000256" key="2">
    <source>
        <dbReference type="SAM" id="Phobius"/>
    </source>
</evidence>
<proteinExistence type="predicted"/>
<dbReference type="CDD" id="cd00995">
    <property type="entry name" value="PBP2_NikA_DppA_OppA_like"/>
    <property type="match status" value="1"/>
</dbReference>
<dbReference type="Gene3D" id="3.90.76.10">
    <property type="entry name" value="Dipeptide-binding Protein, Domain 1"/>
    <property type="match status" value="1"/>
</dbReference>
<dbReference type="InterPro" id="IPR039424">
    <property type="entry name" value="SBP_5"/>
</dbReference>
<gene>
    <name evidence="4" type="ORF">GNP93_05025</name>
</gene>
<evidence type="ECO:0000259" key="3">
    <source>
        <dbReference type="Pfam" id="PF00496"/>
    </source>
</evidence>
<dbReference type="GO" id="GO:0015833">
    <property type="term" value="P:peptide transport"/>
    <property type="evidence" value="ECO:0007669"/>
    <property type="project" value="TreeGrafter"/>
</dbReference>
<keyword evidence="2" id="KW-0812">Transmembrane</keyword>
<feature type="domain" description="Solute-binding protein family 5" evidence="3">
    <location>
        <begin position="111"/>
        <end position="434"/>
    </location>
</feature>
<dbReference type="Pfam" id="PF00496">
    <property type="entry name" value="SBP_bac_5"/>
    <property type="match status" value="1"/>
</dbReference>
<dbReference type="EMBL" id="WNZX01000003">
    <property type="protein sequence ID" value="MUG70037.1"/>
    <property type="molecule type" value="Genomic_DNA"/>
</dbReference>
<accession>A0A7X2Z876</accession>
<dbReference type="InterPro" id="IPR030678">
    <property type="entry name" value="Peptide/Ni-bd"/>
</dbReference>
<keyword evidence="2" id="KW-1133">Transmembrane helix</keyword>
<keyword evidence="5" id="KW-1185">Reference proteome</keyword>
<dbReference type="Proteomes" id="UP000450917">
    <property type="component" value="Unassembled WGS sequence"/>
</dbReference>
<feature type="transmembrane region" description="Helical" evidence="2">
    <location>
        <begin position="26"/>
        <end position="43"/>
    </location>
</feature>
<evidence type="ECO:0000313" key="4">
    <source>
        <dbReference type="EMBL" id="MUG70037.1"/>
    </source>
</evidence>
<organism evidence="4 5">
    <name type="scientific">Paenibacillus validus</name>
    <dbReference type="NCBI Taxonomy" id="44253"/>
    <lineage>
        <taxon>Bacteria</taxon>
        <taxon>Bacillati</taxon>
        <taxon>Bacillota</taxon>
        <taxon>Bacilli</taxon>
        <taxon>Bacillales</taxon>
        <taxon>Paenibacillaceae</taxon>
        <taxon>Paenibacillus</taxon>
    </lineage>
</organism>
<evidence type="ECO:0000313" key="5">
    <source>
        <dbReference type="Proteomes" id="UP000450917"/>
    </source>
</evidence>
<dbReference type="PANTHER" id="PTHR30290:SF38">
    <property type="entry name" value="D,D-DIPEPTIDE-BINDING PERIPLASMIC PROTEIN DDPA-RELATED"/>
    <property type="match status" value="1"/>
</dbReference>
<dbReference type="GO" id="GO:1904680">
    <property type="term" value="F:peptide transmembrane transporter activity"/>
    <property type="evidence" value="ECO:0007669"/>
    <property type="project" value="TreeGrafter"/>
</dbReference>
<dbReference type="Gene3D" id="3.40.190.10">
    <property type="entry name" value="Periplasmic binding protein-like II"/>
    <property type="match status" value="1"/>
</dbReference>
<reference evidence="4 5" key="1">
    <citation type="submission" date="2019-11" db="EMBL/GenBank/DDBJ databases">
        <title>Draft genome sequences of five Paenibacillus species of dairy origin.</title>
        <authorList>
            <person name="Olajide A.M."/>
            <person name="Chen S."/>
            <person name="Lapointe G."/>
        </authorList>
    </citation>
    <scope>NUCLEOTIDE SEQUENCE [LARGE SCALE GENOMIC DNA]</scope>
    <source>
        <strain evidence="4 5">2CS3</strain>
    </source>
</reference>
<dbReference type="GO" id="GO:0043190">
    <property type="term" value="C:ATP-binding cassette (ABC) transporter complex"/>
    <property type="evidence" value="ECO:0007669"/>
    <property type="project" value="InterPro"/>
</dbReference>
<sequence length="544" mass="60430">MCGYKNKSYVEKGSVGMRKRSEMTRFIYFSFAACLFISVILSGCSKEPAIQEASKEPTNTGPTPGGTLKVIVLDNVTNLGYPAEQRVSSSLYFVQPVLETLGRYNDKAIMTPWLADSWQADPQAKTLTFKLKSGIKFQDDTDFNAEAVKWNIEEYQKAKRPEVNGIQSMDVIDAHTLRLNLAQWDNNLLESIAYYVKMASPTAITKNGKDWAIKNPVGTGPFKLVSWERDISVKFKKNENYWQKGKPYLDGIEYSLIYDRNTAANAFKTGGGDVLTQMSAETYLELEKTGKYVIRTNENITGPLGVGLMFDSANPNSPFADVKVRQAVMHAVDSKAIIGSVLRGMALATNQWNNASSQFYNPDVKGFAYDPEKAKQLLAEAGYPNGFKTKITTDASRAEVMTAVQSYLAKVGIEVELVTVDAAKWSAMIADKWDGMILFYRALAPNISIHMNRIISKDGSLYAKHIIHPDKVEQLLAEARTATDAGASKKAVLELQKVIFDEYAIGFPLLSLVSGMAISPHVQNIDFDKTNAFDWNPEGVWLKK</sequence>
<dbReference type="AlphaFoldDB" id="A0A7X2Z876"/>
<protein>
    <submittedName>
        <fullName evidence="4">ABC transporter substrate-binding protein</fullName>
    </submittedName>
</protein>
<dbReference type="GO" id="GO:0042597">
    <property type="term" value="C:periplasmic space"/>
    <property type="evidence" value="ECO:0007669"/>
    <property type="project" value="UniProtKB-ARBA"/>
</dbReference>
<dbReference type="Gene3D" id="3.10.105.10">
    <property type="entry name" value="Dipeptide-binding Protein, Domain 3"/>
    <property type="match status" value="1"/>
</dbReference>
<keyword evidence="1" id="KW-0732">Signal</keyword>
<evidence type="ECO:0000256" key="1">
    <source>
        <dbReference type="ARBA" id="ARBA00022729"/>
    </source>
</evidence>
<comment type="caution">
    <text evidence="4">The sequence shown here is derived from an EMBL/GenBank/DDBJ whole genome shotgun (WGS) entry which is preliminary data.</text>
</comment>
<name>A0A7X2Z876_9BACL</name>
<keyword evidence="2" id="KW-0472">Membrane</keyword>
<dbReference type="PIRSF" id="PIRSF002741">
    <property type="entry name" value="MppA"/>
    <property type="match status" value="1"/>
</dbReference>
<dbReference type="PANTHER" id="PTHR30290">
    <property type="entry name" value="PERIPLASMIC BINDING COMPONENT OF ABC TRANSPORTER"/>
    <property type="match status" value="1"/>
</dbReference>
<dbReference type="SUPFAM" id="SSF53850">
    <property type="entry name" value="Periplasmic binding protein-like II"/>
    <property type="match status" value="1"/>
</dbReference>
<dbReference type="InterPro" id="IPR000914">
    <property type="entry name" value="SBP_5_dom"/>
</dbReference>